<feature type="zinc finger region" description="C3H1-type" evidence="11">
    <location>
        <begin position="165"/>
        <end position="187"/>
    </location>
</feature>
<dbReference type="PANTHER" id="PTHR46297:SF1">
    <property type="entry name" value="ZINC FINGER CCCH-TYPE WITH G PATCH DOMAIN-CONTAINING PROTEIN"/>
    <property type="match status" value="1"/>
</dbReference>
<dbReference type="InterPro" id="IPR000571">
    <property type="entry name" value="Znf_CCCH"/>
</dbReference>
<protein>
    <recommendedName>
        <fullName evidence="2">Zinc finger CCCH-type with G patch domain-containing protein</fullName>
    </recommendedName>
</protein>
<keyword evidence="12" id="KW-0175">Coiled coil</keyword>
<evidence type="ECO:0000256" key="7">
    <source>
        <dbReference type="ARBA" id="ARBA00023015"/>
    </source>
</evidence>
<dbReference type="KEGG" id="mbr:MONBRDRAFT_35954"/>
<keyword evidence="4 11" id="KW-0479">Metal-binding</keyword>
<dbReference type="InParanoid" id="A9USU2"/>
<evidence type="ECO:0000256" key="6">
    <source>
        <dbReference type="ARBA" id="ARBA00022833"/>
    </source>
</evidence>
<proteinExistence type="predicted"/>
<reference evidence="16 17" key="1">
    <citation type="journal article" date="2008" name="Nature">
        <title>The genome of the choanoflagellate Monosiga brevicollis and the origin of metazoans.</title>
        <authorList>
            <consortium name="JGI Sequencing"/>
            <person name="King N."/>
            <person name="Westbrook M.J."/>
            <person name="Young S.L."/>
            <person name="Kuo A."/>
            <person name="Abedin M."/>
            <person name="Chapman J."/>
            <person name="Fairclough S."/>
            <person name="Hellsten U."/>
            <person name="Isogai Y."/>
            <person name="Letunic I."/>
            <person name="Marr M."/>
            <person name="Pincus D."/>
            <person name="Putnam N."/>
            <person name="Rokas A."/>
            <person name="Wright K.J."/>
            <person name="Zuzow R."/>
            <person name="Dirks W."/>
            <person name="Good M."/>
            <person name="Goodstein D."/>
            <person name="Lemons D."/>
            <person name="Li W."/>
            <person name="Lyons J.B."/>
            <person name="Morris A."/>
            <person name="Nichols S."/>
            <person name="Richter D.J."/>
            <person name="Salamov A."/>
            <person name="Bork P."/>
            <person name="Lim W.A."/>
            <person name="Manning G."/>
            <person name="Miller W.T."/>
            <person name="McGinnis W."/>
            <person name="Shapiro H."/>
            <person name="Tjian R."/>
            <person name="Grigoriev I.V."/>
            <person name="Rokhsar D."/>
        </authorList>
    </citation>
    <scope>NUCLEOTIDE SEQUENCE [LARGE SCALE GENOMIC DNA]</scope>
    <source>
        <strain evidence="17">MX1 / ATCC 50154</strain>
    </source>
</reference>
<dbReference type="OMA" id="QYTRGIG"/>
<feature type="compositionally biased region" description="Low complexity" evidence="13">
    <location>
        <begin position="55"/>
        <end position="67"/>
    </location>
</feature>
<dbReference type="FunCoup" id="A9USU2">
    <property type="interactions" value="637"/>
</dbReference>
<feature type="domain" description="C3H1-type" evidence="14">
    <location>
        <begin position="165"/>
        <end position="187"/>
    </location>
</feature>
<dbReference type="InterPro" id="IPR000467">
    <property type="entry name" value="G_patch_dom"/>
</dbReference>
<dbReference type="PROSITE" id="PS50103">
    <property type="entry name" value="ZF_C3H1"/>
    <property type="match status" value="1"/>
</dbReference>
<feature type="region of interest" description="Disordered" evidence="13">
    <location>
        <begin position="264"/>
        <end position="284"/>
    </location>
</feature>
<feature type="compositionally biased region" description="Polar residues" evidence="13">
    <location>
        <begin position="41"/>
        <end position="54"/>
    </location>
</feature>
<keyword evidence="9" id="KW-0804">Transcription</keyword>
<evidence type="ECO:0000259" key="15">
    <source>
        <dbReference type="PROSITE" id="PS50174"/>
    </source>
</evidence>
<feature type="region of interest" description="Disordered" evidence="13">
    <location>
        <begin position="384"/>
        <end position="418"/>
    </location>
</feature>
<evidence type="ECO:0000259" key="14">
    <source>
        <dbReference type="PROSITE" id="PS50103"/>
    </source>
</evidence>
<feature type="region of interest" description="Disordered" evidence="13">
    <location>
        <begin position="37"/>
        <end position="83"/>
    </location>
</feature>
<dbReference type="STRING" id="81824.A9USU2"/>
<keyword evidence="7" id="KW-0805">Transcription regulation</keyword>
<feature type="compositionally biased region" description="Polar residues" evidence="13">
    <location>
        <begin position="392"/>
        <end position="401"/>
    </location>
</feature>
<evidence type="ECO:0000256" key="2">
    <source>
        <dbReference type="ARBA" id="ARBA00022414"/>
    </source>
</evidence>
<evidence type="ECO:0000256" key="3">
    <source>
        <dbReference type="ARBA" id="ARBA00022491"/>
    </source>
</evidence>
<evidence type="ECO:0000256" key="12">
    <source>
        <dbReference type="SAM" id="Coils"/>
    </source>
</evidence>
<dbReference type="AlphaFoldDB" id="A9USU2"/>
<evidence type="ECO:0000256" key="1">
    <source>
        <dbReference type="ARBA" id="ARBA00004123"/>
    </source>
</evidence>
<keyword evidence="8" id="KW-0238">DNA-binding</keyword>
<feature type="domain" description="G-patch" evidence="15">
    <location>
        <begin position="302"/>
        <end position="348"/>
    </location>
</feature>
<dbReference type="GO" id="GO:0000122">
    <property type="term" value="P:negative regulation of transcription by RNA polymerase II"/>
    <property type="evidence" value="ECO:0000318"/>
    <property type="project" value="GO_Central"/>
</dbReference>
<feature type="compositionally biased region" description="Acidic residues" evidence="13">
    <location>
        <begin position="264"/>
        <end position="283"/>
    </location>
</feature>
<comment type="subcellular location">
    <subcellularLocation>
        <location evidence="1">Nucleus</location>
    </subcellularLocation>
</comment>
<dbReference type="GeneID" id="5888184"/>
<dbReference type="PROSITE" id="PS50174">
    <property type="entry name" value="G_PATCH"/>
    <property type="match status" value="1"/>
</dbReference>
<evidence type="ECO:0000313" key="16">
    <source>
        <dbReference type="EMBL" id="EDQ92163.1"/>
    </source>
</evidence>
<keyword evidence="6 11" id="KW-0862">Zinc</keyword>
<dbReference type="GO" id="GO:0005634">
    <property type="term" value="C:nucleus"/>
    <property type="evidence" value="ECO:0000318"/>
    <property type="project" value="GO_Central"/>
</dbReference>
<accession>A9USU2</accession>
<evidence type="ECO:0000313" key="17">
    <source>
        <dbReference type="Proteomes" id="UP000001357"/>
    </source>
</evidence>
<evidence type="ECO:0000256" key="13">
    <source>
        <dbReference type="SAM" id="MobiDB-lite"/>
    </source>
</evidence>
<dbReference type="Proteomes" id="UP000001357">
    <property type="component" value="Unassembled WGS sequence"/>
</dbReference>
<dbReference type="eggNOG" id="KOG2185">
    <property type="taxonomic scope" value="Eukaryota"/>
</dbReference>
<evidence type="ECO:0000256" key="10">
    <source>
        <dbReference type="ARBA" id="ARBA00023242"/>
    </source>
</evidence>
<evidence type="ECO:0000256" key="5">
    <source>
        <dbReference type="ARBA" id="ARBA00022771"/>
    </source>
</evidence>
<dbReference type="Gene3D" id="2.30.30.1190">
    <property type="match status" value="1"/>
</dbReference>
<dbReference type="GO" id="GO:0000978">
    <property type="term" value="F:RNA polymerase II cis-regulatory region sequence-specific DNA binding"/>
    <property type="evidence" value="ECO:0000318"/>
    <property type="project" value="GO_Central"/>
</dbReference>
<feature type="coiled-coil region" evidence="12">
    <location>
        <begin position="456"/>
        <end position="483"/>
    </location>
</feature>
<evidence type="ECO:0000256" key="11">
    <source>
        <dbReference type="PROSITE-ProRule" id="PRU00723"/>
    </source>
</evidence>
<dbReference type="PANTHER" id="PTHR46297">
    <property type="entry name" value="ZINC FINGER CCCH-TYPE WITH G PATCH DOMAIN-CONTAINING PROTEIN"/>
    <property type="match status" value="1"/>
</dbReference>
<dbReference type="GO" id="GO:0001227">
    <property type="term" value="F:DNA-binding transcription repressor activity, RNA polymerase II-specific"/>
    <property type="evidence" value="ECO:0000318"/>
    <property type="project" value="GO_Central"/>
</dbReference>
<dbReference type="RefSeq" id="XP_001743449.1">
    <property type="nucleotide sequence ID" value="XM_001743397.1"/>
</dbReference>
<dbReference type="SMART" id="SM00443">
    <property type="entry name" value="G_patch"/>
    <property type="match status" value="1"/>
</dbReference>
<sequence length="489" mass="52858">MDLAEAEATLQSLEEALQIGGPNPELEAMRQDLHDLVQLLRSEQASSSAPSTDKAQSQQPPAQAQSSLSGNQNPVSNAPPQTSKDQAYASFFATEEARVATVTADTRAHRPAYRETIAPGSECMAPFTTKQGERAHHLARVLFLETDGQNCLVDFQRPLSADMCTCPAFLQGHCRFDTGCSWSHGHRVSVDALKPAAEQPLEINALCLVRSGPRLWRRALLRGVADDGQALVSWVTPLGVASGSTDVIAVSSDHLAPMCAEAETLSDDDDSDGDSDDDAEEDTVTTTARIDVKTFGAWERHTSGIGLKLLQKYGYKPGDGLGADKRGRVEPVAALVVPAGKSLDKIMQLRAQGRLHFVGEPPAKKHGARRTNKPTVFDKLNRILAEPAPTERSGTPMAQTNSSRGPSTKPSGPPPTAQAQLLGLEAQIAELERFKQRQSGRDSQSRRVTDAVHGYISGADAEIATLQAAKHKLEKEIKRKKSRDTRRLF</sequence>
<keyword evidence="17" id="KW-1185">Reference proteome</keyword>
<evidence type="ECO:0000256" key="9">
    <source>
        <dbReference type="ARBA" id="ARBA00023163"/>
    </source>
</evidence>
<feature type="compositionally biased region" description="Polar residues" evidence="13">
    <location>
        <begin position="68"/>
        <end position="83"/>
    </location>
</feature>
<dbReference type="Pfam" id="PF01585">
    <property type="entry name" value="G-patch"/>
    <property type="match status" value="1"/>
</dbReference>
<name>A9USU2_MONBE</name>
<keyword evidence="10" id="KW-0539">Nucleus</keyword>
<evidence type="ECO:0000256" key="4">
    <source>
        <dbReference type="ARBA" id="ARBA00022723"/>
    </source>
</evidence>
<evidence type="ECO:0000256" key="8">
    <source>
        <dbReference type="ARBA" id="ARBA00023125"/>
    </source>
</evidence>
<gene>
    <name evidence="16" type="ORF">MONBRDRAFT_35954</name>
</gene>
<organism evidence="16 17">
    <name type="scientific">Monosiga brevicollis</name>
    <name type="common">Choanoflagellate</name>
    <dbReference type="NCBI Taxonomy" id="81824"/>
    <lineage>
        <taxon>Eukaryota</taxon>
        <taxon>Choanoflagellata</taxon>
        <taxon>Craspedida</taxon>
        <taxon>Salpingoecidae</taxon>
        <taxon>Monosiga</taxon>
    </lineage>
</organism>
<keyword evidence="5 11" id="KW-0863">Zinc-finger</keyword>
<keyword evidence="3" id="KW-0678">Repressor</keyword>
<dbReference type="EMBL" id="CH991544">
    <property type="protein sequence ID" value="EDQ92163.1"/>
    <property type="molecule type" value="Genomic_DNA"/>
</dbReference>
<dbReference type="GO" id="GO:0008270">
    <property type="term" value="F:zinc ion binding"/>
    <property type="evidence" value="ECO:0007669"/>
    <property type="project" value="UniProtKB-KW"/>
</dbReference>